<dbReference type="GO" id="GO:0005524">
    <property type="term" value="F:ATP binding"/>
    <property type="evidence" value="ECO:0007669"/>
    <property type="project" value="UniProtKB-KW"/>
</dbReference>
<keyword evidence="8" id="KW-1185">Reference proteome</keyword>
<dbReference type="OMA" id="WESWNEG"/>
<protein>
    <recommendedName>
        <fullName evidence="6">Protein kinase domain-containing protein</fullName>
    </recommendedName>
</protein>
<keyword evidence="4" id="KW-0418">Kinase</keyword>
<evidence type="ECO:0000259" key="6">
    <source>
        <dbReference type="PROSITE" id="PS50011"/>
    </source>
</evidence>
<dbReference type="STRING" id="4072.A0A2G2Z5P1"/>
<feature type="domain" description="Protein kinase" evidence="6">
    <location>
        <begin position="1"/>
        <end position="75"/>
    </location>
</feature>
<dbReference type="Proteomes" id="UP000222542">
    <property type="component" value="Unassembled WGS sequence"/>
</dbReference>
<keyword evidence="5" id="KW-0067">ATP-binding</keyword>
<dbReference type="InterPro" id="IPR011009">
    <property type="entry name" value="Kinase-like_dom_sf"/>
</dbReference>
<dbReference type="InterPro" id="IPR000719">
    <property type="entry name" value="Prot_kinase_dom"/>
</dbReference>
<dbReference type="Pfam" id="PF07714">
    <property type="entry name" value="PK_Tyr_Ser-Thr"/>
    <property type="match status" value="1"/>
</dbReference>
<dbReference type="AlphaFoldDB" id="A0A2G2Z5P1"/>
<keyword evidence="3" id="KW-0547">Nucleotide-binding</keyword>
<evidence type="ECO:0000313" key="8">
    <source>
        <dbReference type="Proteomes" id="UP000222542"/>
    </source>
</evidence>
<proteinExistence type="predicted"/>
<evidence type="ECO:0000256" key="5">
    <source>
        <dbReference type="ARBA" id="ARBA00022840"/>
    </source>
</evidence>
<sequence>MSPEYAVDGKFSVTSDVFSLGVLLLEIVSGRKNRTFRYPDHHHNLIGHAWLSWNEGKALELIDDCLKESLWNPKC</sequence>
<dbReference type="Gene3D" id="1.10.510.10">
    <property type="entry name" value="Transferase(Phosphotransferase) domain 1"/>
    <property type="match status" value="1"/>
</dbReference>
<evidence type="ECO:0000256" key="3">
    <source>
        <dbReference type="ARBA" id="ARBA00022741"/>
    </source>
</evidence>
<dbReference type="SUPFAM" id="SSF56112">
    <property type="entry name" value="Protein kinase-like (PK-like)"/>
    <property type="match status" value="1"/>
</dbReference>
<gene>
    <name evidence="7" type="ORF">T459_20697</name>
</gene>
<evidence type="ECO:0000256" key="2">
    <source>
        <dbReference type="ARBA" id="ARBA00022679"/>
    </source>
</evidence>
<dbReference type="EMBL" id="AYRZ02000007">
    <property type="protein sequence ID" value="PHT77175.1"/>
    <property type="molecule type" value="Genomic_DNA"/>
</dbReference>
<dbReference type="InterPro" id="IPR001245">
    <property type="entry name" value="Ser-Thr/Tyr_kinase_cat_dom"/>
</dbReference>
<dbReference type="PANTHER" id="PTHR27002:SF1011">
    <property type="entry name" value="RECEPTOR-LIKE SERINE_THREONINE-PROTEIN KINASE"/>
    <property type="match status" value="1"/>
</dbReference>
<dbReference type="PANTHER" id="PTHR27002">
    <property type="entry name" value="RECEPTOR-LIKE SERINE/THREONINE-PROTEIN KINASE SD1-8"/>
    <property type="match status" value="1"/>
</dbReference>
<keyword evidence="1" id="KW-0723">Serine/threonine-protein kinase</keyword>
<organism evidence="7 8">
    <name type="scientific">Capsicum annuum</name>
    <name type="common">Capsicum pepper</name>
    <dbReference type="NCBI Taxonomy" id="4072"/>
    <lineage>
        <taxon>Eukaryota</taxon>
        <taxon>Viridiplantae</taxon>
        <taxon>Streptophyta</taxon>
        <taxon>Embryophyta</taxon>
        <taxon>Tracheophyta</taxon>
        <taxon>Spermatophyta</taxon>
        <taxon>Magnoliopsida</taxon>
        <taxon>eudicotyledons</taxon>
        <taxon>Gunneridae</taxon>
        <taxon>Pentapetalae</taxon>
        <taxon>asterids</taxon>
        <taxon>lamiids</taxon>
        <taxon>Solanales</taxon>
        <taxon>Solanaceae</taxon>
        <taxon>Solanoideae</taxon>
        <taxon>Capsiceae</taxon>
        <taxon>Capsicum</taxon>
    </lineage>
</organism>
<evidence type="ECO:0000256" key="4">
    <source>
        <dbReference type="ARBA" id="ARBA00022777"/>
    </source>
</evidence>
<name>A0A2G2Z5P1_CAPAN</name>
<reference evidence="7 8" key="2">
    <citation type="journal article" date="2017" name="Genome Biol.">
        <title>New reference genome sequences of hot pepper reveal the massive evolution of plant disease-resistance genes by retroduplication.</title>
        <authorList>
            <person name="Kim S."/>
            <person name="Park J."/>
            <person name="Yeom S.I."/>
            <person name="Kim Y.M."/>
            <person name="Seo E."/>
            <person name="Kim K.T."/>
            <person name="Kim M.S."/>
            <person name="Lee J.M."/>
            <person name="Cheong K."/>
            <person name="Shin H.S."/>
            <person name="Kim S.B."/>
            <person name="Han K."/>
            <person name="Lee J."/>
            <person name="Park M."/>
            <person name="Lee H.A."/>
            <person name="Lee H.Y."/>
            <person name="Lee Y."/>
            <person name="Oh S."/>
            <person name="Lee J.H."/>
            <person name="Choi E."/>
            <person name="Choi E."/>
            <person name="Lee S.E."/>
            <person name="Jeon J."/>
            <person name="Kim H."/>
            <person name="Choi G."/>
            <person name="Song H."/>
            <person name="Lee J."/>
            <person name="Lee S.C."/>
            <person name="Kwon J.K."/>
            <person name="Lee H.Y."/>
            <person name="Koo N."/>
            <person name="Hong Y."/>
            <person name="Kim R.W."/>
            <person name="Kang W.H."/>
            <person name="Huh J.H."/>
            <person name="Kang B.C."/>
            <person name="Yang T.J."/>
            <person name="Lee Y.H."/>
            <person name="Bennetzen J.L."/>
            <person name="Choi D."/>
        </authorList>
    </citation>
    <scope>NUCLEOTIDE SEQUENCE [LARGE SCALE GENOMIC DNA]</scope>
    <source>
        <strain evidence="8">cv. CM334</strain>
    </source>
</reference>
<evidence type="ECO:0000313" key="7">
    <source>
        <dbReference type="EMBL" id="PHT77175.1"/>
    </source>
</evidence>
<dbReference type="SMR" id="A0A2G2Z5P1"/>
<dbReference type="GO" id="GO:0004674">
    <property type="term" value="F:protein serine/threonine kinase activity"/>
    <property type="evidence" value="ECO:0007669"/>
    <property type="project" value="UniProtKB-KW"/>
</dbReference>
<comment type="caution">
    <text evidence="7">The sequence shown here is derived from an EMBL/GenBank/DDBJ whole genome shotgun (WGS) entry which is preliminary data.</text>
</comment>
<dbReference type="PROSITE" id="PS50011">
    <property type="entry name" value="PROTEIN_KINASE_DOM"/>
    <property type="match status" value="1"/>
</dbReference>
<dbReference type="Gramene" id="PHT77175">
    <property type="protein sequence ID" value="PHT77175"/>
    <property type="gene ID" value="T459_20697"/>
</dbReference>
<reference evidence="7 8" key="1">
    <citation type="journal article" date="2014" name="Nat. Genet.">
        <title>Genome sequence of the hot pepper provides insights into the evolution of pungency in Capsicum species.</title>
        <authorList>
            <person name="Kim S."/>
            <person name="Park M."/>
            <person name="Yeom S.I."/>
            <person name="Kim Y.M."/>
            <person name="Lee J.M."/>
            <person name="Lee H.A."/>
            <person name="Seo E."/>
            <person name="Choi J."/>
            <person name="Cheong K."/>
            <person name="Kim K.T."/>
            <person name="Jung K."/>
            <person name="Lee G.W."/>
            <person name="Oh S.K."/>
            <person name="Bae C."/>
            <person name="Kim S.B."/>
            <person name="Lee H.Y."/>
            <person name="Kim S.Y."/>
            <person name="Kim M.S."/>
            <person name="Kang B.C."/>
            <person name="Jo Y.D."/>
            <person name="Yang H.B."/>
            <person name="Jeong H.J."/>
            <person name="Kang W.H."/>
            <person name="Kwon J.K."/>
            <person name="Shin C."/>
            <person name="Lim J.Y."/>
            <person name="Park J.H."/>
            <person name="Huh J.H."/>
            <person name="Kim J.S."/>
            <person name="Kim B.D."/>
            <person name="Cohen O."/>
            <person name="Paran I."/>
            <person name="Suh M.C."/>
            <person name="Lee S.B."/>
            <person name="Kim Y.K."/>
            <person name="Shin Y."/>
            <person name="Noh S.J."/>
            <person name="Park J."/>
            <person name="Seo Y.S."/>
            <person name="Kwon S.Y."/>
            <person name="Kim H.A."/>
            <person name="Park J.M."/>
            <person name="Kim H.J."/>
            <person name="Choi S.B."/>
            <person name="Bosland P.W."/>
            <person name="Reeves G."/>
            <person name="Jo S.H."/>
            <person name="Lee B.W."/>
            <person name="Cho H.T."/>
            <person name="Choi H.S."/>
            <person name="Lee M.S."/>
            <person name="Yu Y."/>
            <person name="Do Choi Y."/>
            <person name="Park B.S."/>
            <person name="van Deynze A."/>
            <person name="Ashrafi H."/>
            <person name="Hill T."/>
            <person name="Kim W.T."/>
            <person name="Pai H.S."/>
            <person name="Ahn H.K."/>
            <person name="Yeam I."/>
            <person name="Giovannoni J.J."/>
            <person name="Rose J.K."/>
            <person name="Sorensen I."/>
            <person name="Lee S.J."/>
            <person name="Kim R.W."/>
            <person name="Choi I.Y."/>
            <person name="Choi B.S."/>
            <person name="Lim J.S."/>
            <person name="Lee Y.H."/>
            <person name="Choi D."/>
        </authorList>
    </citation>
    <scope>NUCLEOTIDE SEQUENCE [LARGE SCALE GENOMIC DNA]</scope>
    <source>
        <strain evidence="8">cv. CM334</strain>
    </source>
</reference>
<keyword evidence="2" id="KW-0808">Transferase</keyword>
<accession>A0A2G2Z5P1</accession>
<evidence type="ECO:0000256" key="1">
    <source>
        <dbReference type="ARBA" id="ARBA00022527"/>
    </source>
</evidence>